<reference evidence="1" key="2">
    <citation type="journal article" date="2021" name="PeerJ">
        <title>Extensive microbial diversity within the chicken gut microbiome revealed by metagenomics and culture.</title>
        <authorList>
            <person name="Gilroy R."/>
            <person name="Ravi A."/>
            <person name="Getino M."/>
            <person name="Pursley I."/>
            <person name="Horton D.L."/>
            <person name="Alikhan N.F."/>
            <person name="Baker D."/>
            <person name="Gharbi K."/>
            <person name="Hall N."/>
            <person name="Watson M."/>
            <person name="Adriaenssens E.M."/>
            <person name="Foster-Nyarko E."/>
            <person name="Jarju S."/>
            <person name="Secka A."/>
            <person name="Antonio M."/>
            <person name="Oren A."/>
            <person name="Chaudhuri R.R."/>
            <person name="La Ragione R."/>
            <person name="Hildebrand F."/>
            <person name="Pallen M.J."/>
        </authorList>
    </citation>
    <scope>NUCLEOTIDE SEQUENCE</scope>
    <source>
        <strain evidence="1">CHK199-13235</strain>
    </source>
</reference>
<dbReference type="EMBL" id="DVJP01000077">
    <property type="protein sequence ID" value="HIS77512.1"/>
    <property type="molecule type" value="Genomic_DNA"/>
</dbReference>
<dbReference type="Proteomes" id="UP000824002">
    <property type="component" value="Unassembled WGS sequence"/>
</dbReference>
<dbReference type="AlphaFoldDB" id="A0A9D1K178"/>
<evidence type="ECO:0000313" key="2">
    <source>
        <dbReference type="Proteomes" id="UP000824002"/>
    </source>
</evidence>
<organism evidence="1 2">
    <name type="scientific">Candidatus Merdivicinus excrementipullorum</name>
    <dbReference type="NCBI Taxonomy" id="2840867"/>
    <lineage>
        <taxon>Bacteria</taxon>
        <taxon>Bacillati</taxon>
        <taxon>Bacillota</taxon>
        <taxon>Clostridia</taxon>
        <taxon>Eubacteriales</taxon>
        <taxon>Oscillospiraceae</taxon>
        <taxon>Oscillospiraceae incertae sedis</taxon>
        <taxon>Candidatus Merdivicinus</taxon>
    </lineage>
</organism>
<accession>A0A9D1K178</accession>
<reference evidence="1" key="1">
    <citation type="submission" date="2020-10" db="EMBL/GenBank/DDBJ databases">
        <authorList>
            <person name="Gilroy R."/>
        </authorList>
    </citation>
    <scope>NUCLEOTIDE SEQUENCE</scope>
    <source>
        <strain evidence="1">CHK199-13235</strain>
    </source>
</reference>
<evidence type="ECO:0000313" key="1">
    <source>
        <dbReference type="EMBL" id="HIS77512.1"/>
    </source>
</evidence>
<proteinExistence type="predicted"/>
<gene>
    <name evidence="1" type="ORF">IAB51_12000</name>
</gene>
<comment type="caution">
    <text evidence="1">The sequence shown here is derived from an EMBL/GenBank/DDBJ whole genome shotgun (WGS) entry which is preliminary data.</text>
</comment>
<protein>
    <submittedName>
        <fullName evidence="1">Uncharacterized protein</fullName>
    </submittedName>
</protein>
<name>A0A9D1K178_9FIRM</name>
<sequence>MYTMEDLWFHVLENEQDMPETKLARLKFQEQMEKLLSSADWREAEPLWNQCASAFEYQGFLMGFRTALRLVYQNM</sequence>